<proteinExistence type="predicted"/>
<evidence type="ECO:0000313" key="5">
    <source>
        <dbReference type="Proteomes" id="UP000428328"/>
    </source>
</evidence>
<dbReference type="KEGG" id="psel:GM415_14320"/>
<feature type="domain" description="PpiC" evidence="3">
    <location>
        <begin position="163"/>
        <end position="266"/>
    </location>
</feature>
<evidence type="ECO:0000259" key="3">
    <source>
        <dbReference type="PROSITE" id="PS50198"/>
    </source>
</evidence>
<dbReference type="InterPro" id="IPR000297">
    <property type="entry name" value="PPIase_PpiC"/>
</dbReference>
<dbReference type="Gene3D" id="1.10.4030.10">
    <property type="entry name" value="Porin chaperone SurA, peptide-binding domain"/>
    <property type="match status" value="1"/>
</dbReference>
<dbReference type="InterPro" id="IPR027304">
    <property type="entry name" value="Trigger_fact/SurA_dom_sf"/>
</dbReference>
<dbReference type="PANTHER" id="PTHR47637">
    <property type="entry name" value="CHAPERONE SURA"/>
    <property type="match status" value="1"/>
</dbReference>
<dbReference type="GO" id="GO:0003755">
    <property type="term" value="F:peptidyl-prolyl cis-trans isomerase activity"/>
    <property type="evidence" value="ECO:0007669"/>
    <property type="project" value="UniProtKB-KW"/>
</dbReference>
<evidence type="ECO:0000256" key="2">
    <source>
        <dbReference type="PROSITE-ProRule" id="PRU00278"/>
    </source>
</evidence>
<keyword evidence="2 4" id="KW-0413">Isomerase</keyword>
<dbReference type="SUPFAM" id="SSF109998">
    <property type="entry name" value="Triger factor/SurA peptide-binding domain-like"/>
    <property type="match status" value="1"/>
</dbReference>
<dbReference type="AlphaFoldDB" id="A0A6I6JJP7"/>
<reference evidence="4 5" key="1">
    <citation type="submission" date="2019-11" db="EMBL/GenBank/DDBJ databases">
        <authorList>
            <person name="Zheng R.K."/>
            <person name="Sun C.M."/>
        </authorList>
    </citation>
    <scope>NUCLEOTIDE SEQUENCE [LARGE SCALE GENOMIC DNA]</scope>
    <source>
        <strain evidence="4 5">SRB007</strain>
    </source>
</reference>
<organism evidence="4 5">
    <name type="scientific">Pseudodesulfovibrio cashew</name>
    <dbReference type="NCBI Taxonomy" id="2678688"/>
    <lineage>
        <taxon>Bacteria</taxon>
        <taxon>Pseudomonadati</taxon>
        <taxon>Thermodesulfobacteriota</taxon>
        <taxon>Desulfovibrionia</taxon>
        <taxon>Desulfovibrionales</taxon>
        <taxon>Desulfovibrionaceae</taxon>
    </lineage>
</organism>
<protein>
    <submittedName>
        <fullName evidence="4">Peptidylprolyl isomerase</fullName>
    </submittedName>
</protein>
<gene>
    <name evidence="4" type="ORF">GM415_14320</name>
</gene>
<evidence type="ECO:0000256" key="1">
    <source>
        <dbReference type="ARBA" id="ARBA00022729"/>
    </source>
</evidence>
<dbReference type="EMBL" id="CP046400">
    <property type="protein sequence ID" value="QGY41250.1"/>
    <property type="molecule type" value="Genomic_DNA"/>
</dbReference>
<dbReference type="Proteomes" id="UP000428328">
    <property type="component" value="Chromosome"/>
</dbReference>
<dbReference type="InterPro" id="IPR050280">
    <property type="entry name" value="OMP_Chaperone_SurA"/>
</dbReference>
<name>A0A6I6JJP7_9BACT</name>
<dbReference type="InterPro" id="IPR046357">
    <property type="entry name" value="PPIase_dom_sf"/>
</dbReference>
<dbReference type="SUPFAM" id="SSF54534">
    <property type="entry name" value="FKBP-like"/>
    <property type="match status" value="1"/>
</dbReference>
<keyword evidence="2" id="KW-0697">Rotamase</keyword>
<dbReference type="PANTHER" id="PTHR47637:SF1">
    <property type="entry name" value="CHAPERONE SURA"/>
    <property type="match status" value="1"/>
</dbReference>
<keyword evidence="1" id="KW-0732">Signal</keyword>
<dbReference type="Pfam" id="PF13145">
    <property type="entry name" value="Rotamase_2"/>
    <property type="match status" value="1"/>
</dbReference>
<evidence type="ECO:0000313" key="4">
    <source>
        <dbReference type="EMBL" id="QGY41250.1"/>
    </source>
</evidence>
<accession>A0A6I6JJP7</accession>
<dbReference type="PROSITE" id="PS50198">
    <property type="entry name" value="PPIC_PPIASE_2"/>
    <property type="match status" value="1"/>
</dbReference>
<dbReference type="Gene3D" id="3.10.50.40">
    <property type="match status" value="1"/>
</dbReference>
<sequence length="312" mass="36043">MFRYLSMMLWVLMLIAPVRALADEVVFDRILVKVNDDIITQYDLDEEIKPVLAKLGNRQLSVREQEQLDQFRKQVLERMVNDKLMEQEIKKFEIVISDDAVDAEIKKIKKEQGYTDEDFNEMLKKDNLTLEDFRTKLRGIIEKQELLGYMVHSKVLVTDSEIKEEYDAHHDDYVLEKLISLAIIVLPPDVAATEVKKRIEDGELTFAEAAEKYSIGPGKENGGSIGEVAWNDLADDWQRSLDGIKEGGVSAPIEVQGNKALLSPVKVIEDRLIPLDEVRDEIFKRLMDAKREKVFDEYFEQLKQSSVIEYME</sequence>
<dbReference type="Pfam" id="PF13624">
    <property type="entry name" value="SurA_N_3"/>
    <property type="match status" value="1"/>
</dbReference>
<keyword evidence="5" id="KW-1185">Reference proteome</keyword>